<sequence>MFYSFHGKMGLITGAGSVNPNSIRKATSFKLNALGATLILCDLNMESLEKLKTELEATPASAAHIYIPLDVACSIQCASAIDSIPSRTGMSRLDYLFNCAGINPTEIPIINTTDKYFSRLVDVNLRGTFNMSRACVPLMKEGSVIINVSSMCGLRGYAGYSVYCATKFAIVGFTKALALELGPKGIRVNAVAPGPIDTPTMAGNASGKEEDNQILKKSLALERLGEASEVADVVTFLFSPHSTFMTGSIVDITGGLR</sequence>
<dbReference type="AlphaFoldDB" id="A0A9W4IQD6"/>
<dbReference type="Gene3D" id="3.40.50.720">
    <property type="entry name" value="NAD(P)-binding Rossmann-like Domain"/>
    <property type="match status" value="1"/>
</dbReference>
<evidence type="ECO:0000313" key="4">
    <source>
        <dbReference type="EMBL" id="CAG8318543.1"/>
    </source>
</evidence>
<gene>
    <name evidence="4" type="ORF">PSALAMII_LOCUS2260</name>
</gene>
<proteinExistence type="inferred from homology"/>
<dbReference type="PANTHER" id="PTHR24321:SF8">
    <property type="entry name" value="ESTRADIOL 17-BETA-DEHYDROGENASE 8-RELATED"/>
    <property type="match status" value="1"/>
</dbReference>
<dbReference type="PANTHER" id="PTHR24321">
    <property type="entry name" value="DEHYDROGENASES, SHORT CHAIN"/>
    <property type="match status" value="1"/>
</dbReference>
<organism evidence="4 5">
    <name type="scientific">Penicillium salamii</name>
    <dbReference type="NCBI Taxonomy" id="1612424"/>
    <lineage>
        <taxon>Eukaryota</taxon>
        <taxon>Fungi</taxon>
        <taxon>Dikarya</taxon>
        <taxon>Ascomycota</taxon>
        <taxon>Pezizomycotina</taxon>
        <taxon>Eurotiomycetes</taxon>
        <taxon>Eurotiomycetidae</taxon>
        <taxon>Eurotiales</taxon>
        <taxon>Aspergillaceae</taxon>
        <taxon>Penicillium</taxon>
    </lineage>
</organism>
<dbReference type="InterPro" id="IPR036291">
    <property type="entry name" value="NAD(P)-bd_dom_sf"/>
</dbReference>
<dbReference type="PRINTS" id="PR00081">
    <property type="entry name" value="GDHRDH"/>
</dbReference>
<keyword evidence="2" id="KW-0521">NADP</keyword>
<dbReference type="PRINTS" id="PR00080">
    <property type="entry name" value="SDRFAMILY"/>
</dbReference>
<dbReference type="EMBL" id="CAJVPD010000099">
    <property type="protein sequence ID" value="CAG8318543.1"/>
    <property type="molecule type" value="Genomic_DNA"/>
</dbReference>
<name>A0A9W4IQD6_9EURO</name>
<dbReference type="SUPFAM" id="SSF51735">
    <property type="entry name" value="NAD(P)-binding Rossmann-fold domains"/>
    <property type="match status" value="1"/>
</dbReference>
<dbReference type="Pfam" id="PF13561">
    <property type="entry name" value="adh_short_C2"/>
    <property type="match status" value="1"/>
</dbReference>
<dbReference type="InterPro" id="IPR020904">
    <property type="entry name" value="Sc_DH/Rdtase_CS"/>
</dbReference>
<dbReference type="GO" id="GO:0016491">
    <property type="term" value="F:oxidoreductase activity"/>
    <property type="evidence" value="ECO:0007669"/>
    <property type="project" value="UniProtKB-KW"/>
</dbReference>
<evidence type="ECO:0000256" key="1">
    <source>
        <dbReference type="ARBA" id="ARBA00006484"/>
    </source>
</evidence>
<reference evidence="4" key="1">
    <citation type="submission" date="2021-07" db="EMBL/GenBank/DDBJ databases">
        <authorList>
            <person name="Branca A.L. A."/>
        </authorList>
    </citation>
    <scope>NUCLEOTIDE SEQUENCE</scope>
</reference>
<comment type="caution">
    <text evidence="4">The sequence shown here is derived from an EMBL/GenBank/DDBJ whole genome shotgun (WGS) entry which is preliminary data.</text>
</comment>
<evidence type="ECO:0000256" key="2">
    <source>
        <dbReference type="ARBA" id="ARBA00022857"/>
    </source>
</evidence>
<dbReference type="PROSITE" id="PS00061">
    <property type="entry name" value="ADH_SHORT"/>
    <property type="match status" value="1"/>
</dbReference>
<evidence type="ECO:0000313" key="5">
    <source>
        <dbReference type="Proteomes" id="UP001152592"/>
    </source>
</evidence>
<dbReference type="InterPro" id="IPR002347">
    <property type="entry name" value="SDR_fam"/>
</dbReference>
<comment type="similarity">
    <text evidence="1">Belongs to the short-chain dehydrogenases/reductases (SDR) family.</text>
</comment>
<keyword evidence="3" id="KW-0560">Oxidoreductase</keyword>
<dbReference type="FunFam" id="3.40.50.720:FF:000084">
    <property type="entry name" value="Short-chain dehydrogenase reductase"/>
    <property type="match status" value="1"/>
</dbReference>
<dbReference type="OrthoDB" id="3548654at2759"/>
<protein>
    <submittedName>
        <fullName evidence="4">Uncharacterized protein</fullName>
    </submittedName>
</protein>
<evidence type="ECO:0000256" key="3">
    <source>
        <dbReference type="ARBA" id="ARBA00023002"/>
    </source>
</evidence>
<accession>A0A9W4IQD6</accession>
<dbReference type="Proteomes" id="UP001152592">
    <property type="component" value="Unassembled WGS sequence"/>
</dbReference>
<dbReference type="CDD" id="cd05233">
    <property type="entry name" value="SDR_c"/>
    <property type="match status" value="1"/>
</dbReference>